<dbReference type="GO" id="GO:0016020">
    <property type="term" value="C:membrane"/>
    <property type="evidence" value="ECO:0007669"/>
    <property type="project" value="TreeGrafter"/>
</dbReference>
<evidence type="ECO:0000256" key="1">
    <source>
        <dbReference type="ARBA" id="ARBA00022741"/>
    </source>
</evidence>
<dbReference type="InterPro" id="IPR000873">
    <property type="entry name" value="AMP-dep_synth/lig_dom"/>
</dbReference>
<evidence type="ECO:0000256" key="2">
    <source>
        <dbReference type="ARBA" id="ARBA00022840"/>
    </source>
</evidence>
<dbReference type="GO" id="GO:0005524">
    <property type="term" value="F:ATP binding"/>
    <property type="evidence" value="ECO:0007669"/>
    <property type="project" value="UniProtKB-KW"/>
</dbReference>
<dbReference type="Pfam" id="PF00501">
    <property type="entry name" value="AMP-binding"/>
    <property type="match status" value="1"/>
</dbReference>
<dbReference type="Pfam" id="PF23562">
    <property type="entry name" value="AMP-binding_C_3"/>
    <property type="match status" value="1"/>
</dbReference>
<proteinExistence type="predicted"/>
<accession>A0A367RX50</accession>
<dbReference type="Gene3D" id="3.40.50.12780">
    <property type="entry name" value="N-terminal domain of ligase-like"/>
    <property type="match status" value="1"/>
</dbReference>
<organism evidence="4 5">
    <name type="scientific">Nostoc minutum NIES-26</name>
    <dbReference type="NCBI Taxonomy" id="1844469"/>
    <lineage>
        <taxon>Bacteria</taxon>
        <taxon>Bacillati</taxon>
        <taxon>Cyanobacteriota</taxon>
        <taxon>Cyanophyceae</taxon>
        <taxon>Nostocales</taxon>
        <taxon>Nostocaceae</taxon>
        <taxon>Nostoc</taxon>
    </lineage>
</organism>
<sequence length="755" mass="83920">MLSTNQVYRAPPNSGEVVLGRTLPSLLDEACDRFPNPHAFNQFTDTSWQPLSNHEFRTAAAELALGLLDLPLEAGDGIALLMHSDVNFCIADMGSLLAGLVNVPIDLTQTIENIIFILQHTEAKALIISNLDLLSQILPYLQNAIYLKTVIVVDVPIDWHQREDIGTRGHRDAVTWRNNSQCLSVTSSSHPLKSSSETSPRLLPEVFSLEEIRSRGRGKNSEACFQELNSQLIANDLATIIYIPGITGEPQGVMLTHENLSANALAMFTGIPDLALGAQEVVLSFLPLTHVLARVFVYGHINYGHSIYFSNSNRVLKHLKEVKPTIFATVPLLLEKVYSKLLEEGDKNQIQSQKQTNRWVNLPRHFTLSSFKFSTSWVRKTSLATLREATLQLSTTGRTLRTHLLSPRNAISPRQFYLPLYQSMMSWAIKLAQKYELGKTPERQYILMLKLVDRLVFSQWRAVFGGNIKYLLSGGAALKAEIVNLFAAAGIKILQGYGLTETGSAVACNRGQFNRAGTVGILIAGVEVTIAEDGEILTRSPYITQGYYKSPEATQQLIDVQGWLHTGDLGEFTSDGFLKITGLKKSRFKLSTGKYVTSQPIENRLEKSPLVTNAVAIGADRKFCAMLIFPDLDNLHQQALSIGINLPTEDLLKHPCIIALYQALVDEANCHLPHWSTVKRFQLINASLTIENELLTLTQEVNRAKVLEVFAQEINAIYEEKRIQRRENVTIGQINDLCPANQTFSCPAFAQSLSS</sequence>
<comment type="caution">
    <text evidence="4">The sequence shown here is derived from an EMBL/GenBank/DDBJ whole genome shotgun (WGS) entry which is preliminary data.</text>
</comment>
<feature type="domain" description="AMP-dependent synthetase/ligase" evidence="3">
    <location>
        <begin position="28"/>
        <end position="548"/>
    </location>
</feature>
<dbReference type="GO" id="GO:0004467">
    <property type="term" value="F:long-chain fatty acid-CoA ligase activity"/>
    <property type="evidence" value="ECO:0007669"/>
    <property type="project" value="TreeGrafter"/>
</dbReference>
<gene>
    <name evidence="4" type="ORF">A6770_10975</name>
</gene>
<evidence type="ECO:0000259" key="3">
    <source>
        <dbReference type="Pfam" id="PF00501"/>
    </source>
</evidence>
<dbReference type="SUPFAM" id="SSF56801">
    <property type="entry name" value="Acetyl-CoA synthetase-like"/>
    <property type="match status" value="1"/>
</dbReference>
<keyword evidence="4" id="KW-0436">Ligase</keyword>
<keyword evidence="1" id="KW-0547">Nucleotide-binding</keyword>
<evidence type="ECO:0000313" key="5">
    <source>
        <dbReference type="Proteomes" id="UP000252107"/>
    </source>
</evidence>
<dbReference type="InterPro" id="IPR042099">
    <property type="entry name" value="ANL_N_sf"/>
</dbReference>
<reference evidence="4" key="1">
    <citation type="submission" date="2016-04" db="EMBL/GenBank/DDBJ databases">
        <authorList>
            <person name="Tabuchi Yagui T.R."/>
        </authorList>
    </citation>
    <scope>NUCLEOTIDE SEQUENCE [LARGE SCALE GENOMIC DNA]</scope>
    <source>
        <strain evidence="4">NIES-26</strain>
    </source>
</reference>
<protein>
    <submittedName>
        <fullName evidence="4">Long-chain fatty acid--CoA ligase</fullName>
    </submittedName>
</protein>
<dbReference type="AlphaFoldDB" id="A0A367RX50"/>
<evidence type="ECO:0000313" key="4">
    <source>
        <dbReference type="EMBL" id="RCJ40254.1"/>
    </source>
</evidence>
<keyword evidence="2" id="KW-0067">ATP-binding</keyword>
<dbReference type="Proteomes" id="UP000252107">
    <property type="component" value="Unassembled WGS sequence"/>
</dbReference>
<dbReference type="EMBL" id="LXQD01000054">
    <property type="protein sequence ID" value="RCJ40254.1"/>
    <property type="molecule type" value="Genomic_DNA"/>
</dbReference>
<dbReference type="PANTHER" id="PTHR43272:SF33">
    <property type="entry name" value="AMP-BINDING DOMAIN-CONTAINING PROTEIN-RELATED"/>
    <property type="match status" value="1"/>
</dbReference>
<dbReference type="PANTHER" id="PTHR43272">
    <property type="entry name" value="LONG-CHAIN-FATTY-ACID--COA LIGASE"/>
    <property type="match status" value="1"/>
</dbReference>
<name>A0A367RX50_9NOSO</name>
<keyword evidence="5" id="KW-1185">Reference proteome</keyword>